<feature type="compositionally biased region" description="Low complexity" evidence="10">
    <location>
        <begin position="427"/>
        <end position="436"/>
    </location>
</feature>
<keyword evidence="2" id="KW-0723">Serine/threonine-protein kinase</keyword>
<evidence type="ECO:0000256" key="10">
    <source>
        <dbReference type="SAM" id="MobiDB-lite"/>
    </source>
</evidence>
<keyword evidence="5" id="KW-0418">Kinase</keyword>
<name>Q6BMP3_DEBHA</name>
<evidence type="ECO:0000256" key="4">
    <source>
        <dbReference type="ARBA" id="ARBA00022741"/>
    </source>
</evidence>
<sequence>MNLETPNRKANGGKLPISSLTRLLNESSSNNTTPILSKNHSQTSLDSTSETITPSHQNHDILEGNGHRPDLGSEDVDAITGGVGGFSMDENYDDGSLDVAQPQVINGFDPSIDIVPEDSFLVPESPRTQGGRNSGNTAFQYRDVPIKPPTVASPRTKRTGSVSHSSFLNTGGYGGESMSSSIPYSAPGGRSHLSSSFTNLNGLGTNSSANQSSSFSSEAPITHDNSHIPNLPNGQPISSIHIQSPQVNSSSIEPRFVISKQRVAQAQAQASLSTSNKSSSQSGLSYFFSSKNKGPNKKPSSSTDLGSFYNNAYQDYNNSVVLSSPSSISSNESISSNAFPAPSRHNSMANLKRFFKKSTPTNPAPASSLSSSLRSNGSDRNSIPVNSDFNTTMSSSFQPGSYGQSLTESSSNASYSQSPNTGLTIGSSSVSRSSSVLQNKMNYQRERRGSVSVLINPQQQLPFSKRYGKLGDNLGAGAGGAVKLVNRLSDKQVFAVKEFRAKYQNETKRDYAKKITGEYCIGSTLKHPNIIETIEICYENERILQVMEYCDFDLFAIVMSNKMSREEINCCFKQILSAINYLHSMGLAHRDLKLDNCVIDNRGIVKIIDFGSAVVFSYPFTKTLIEAQGIVGSDPYLAPEVCVFNKYDPRPVDVWSAAIIYCCMILKKFPWKVPKLSDNSFKLFASRGEMIPLSEMLKKTPEQSSNDLNERGDELDISEMNPISISKSESSNPQSLNSQGKPHTSSESGAGRLLLALPEDCRPLIGKMVELPPACRISIEECFNDDWLTSIDMCYVEQTLTSDGSTNFEVVPCDNHDHTQVDQSKAHIAAFDKTKKKQ</sequence>
<dbReference type="eggNOG" id="KOG0590">
    <property type="taxonomic scope" value="Eukaryota"/>
</dbReference>
<dbReference type="GO" id="GO:0005524">
    <property type="term" value="F:ATP binding"/>
    <property type="evidence" value="ECO:0007669"/>
    <property type="project" value="UniProtKB-UniRule"/>
</dbReference>
<evidence type="ECO:0000256" key="9">
    <source>
        <dbReference type="PROSITE-ProRule" id="PRU10141"/>
    </source>
</evidence>
<dbReference type="InParanoid" id="Q6BMP3"/>
<evidence type="ECO:0000313" key="12">
    <source>
        <dbReference type="EMBL" id="CAG88842.2"/>
    </source>
</evidence>
<feature type="region of interest" description="Disordered" evidence="10">
    <location>
        <begin position="724"/>
        <end position="748"/>
    </location>
</feature>
<dbReference type="InterPro" id="IPR000719">
    <property type="entry name" value="Prot_kinase_dom"/>
</dbReference>
<feature type="binding site" evidence="9">
    <location>
        <position position="497"/>
    </location>
    <ligand>
        <name>ATP</name>
        <dbReference type="ChEBI" id="CHEBI:30616"/>
    </ligand>
</feature>
<feature type="compositionally biased region" description="Low complexity" evidence="10">
    <location>
        <begin position="207"/>
        <end position="217"/>
    </location>
</feature>
<dbReference type="Gene3D" id="1.10.510.10">
    <property type="entry name" value="Transferase(Phosphotransferase) domain 1"/>
    <property type="match status" value="1"/>
</dbReference>
<dbReference type="SMART" id="SM00220">
    <property type="entry name" value="S_TKc"/>
    <property type="match status" value="1"/>
</dbReference>
<organism evidence="12 13">
    <name type="scientific">Debaryomyces hansenii (strain ATCC 36239 / CBS 767 / BCRC 21394 / JCM 1990 / NBRC 0083 / IGC 2968)</name>
    <name type="common">Yeast</name>
    <name type="synonym">Torulaspora hansenii</name>
    <dbReference type="NCBI Taxonomy" id="284592"/>
    <lineage>
        <taxon>Eukaryota</taxon>
        <taxon>Fungi</taxon>
        <taxon>Dikarya</taxon>
        <taxon>Ascomycota</taxon>
        <taxon>Saccharomycotina</taxon>
        <taxon>Pichiomycetes</taxon>
        <taxon>Debaryomycetaceae</taxon>
        <taxon>Debaryomyces</taxon>
    </lineage>
</organism>
<dbReference type="KEGG" id="dha:DEHA2F03718g"/>
<feature type="compositionally biased region" description="Basic and acidic residues" evidence="10">
    <location>
        <begin position="57"/>
        <end position="71"/>
    </location>
</feature>
<feature type="compositionally biased region" description="Polar residues" evidence="10">
    <location>
        <begin position="126"/>
        <end position="139"/>
    </location>
</feature>
<feature type="region of interest" description="Disordered" evidence="10">
    <location>
        <begin position="202"/>
        <end position="246"/>
    </location>
</feature>
<dbReference type="OrthoDB" id="6513151at2759"/>
<gene>
    <name evidence="12" type="ordered locus">DEHA2F03718g</name>
</gene>
<dbReference type="AlphaFoldDB" id="Q6BMP3"/>
<evidence type="ECO:0000256" key="6">
    <source>
        <dbReference type="ARBA" id="ARBA00022840"/>
    </source>
</evidence>
<dbReference type="PROSITE" id="PS00107">
    <property type="entry name" value="PROTEIN_KINASE_ATP"/>
    <property type="match status" value="1"/>
</dbReference>
<dbReference type="EMBL" id="CR382138">
    <property type="protein sequence ID" value="CAG88842.2"/>
    <property type="molecule type" value="Genomic_DNA"/>
</dbReference>
<dbReference type="VEuPathDB" id="FungiDB:DEHA2F03718g"/>
<comment type="catalytic activity">
    <reaction evidence="8">
        <text>L-seryl-[protein] + ATP = O-phospho-L-seryl-[protein] + ADP + H(+)</text>
        <dbReference type="Rhea" id="RHEA:17989"/>
        <dbReference type="Rhea" id="RHEA-COMP:9863"/>
        <dbReference type="Rhea" id="RHEA-COMP:11604"/>
        <dbReference type="ChEBI" id="CHEBI:15378"/>
        <dbReference type="ChEBI" id="CHEBI:29999"/>
        <dbReference type="ChEBI" id="CHEBI:30616"/>
        <dbReference type="ChEBI" id="CHEBI:83421"/>
        <dbReference type="ChEBI" id="CHEBI:456216"/>
        <dbReference type="EC" id="2.7.11.1"/>
    </reaction>
</comment>
<dbReference type="OMA" id="LQVMEYC"/>
<dbReference type="PROSITE" id="PS50011">
    <property type="entry name" value="PROTEIN_KINASE_DOM"/>
    <property type="match status" value="1"/>
</dbReference>
<dbReference type="GeneID" id="2903433"/>
<accession>Q6BMP3</accession>
<keyword evidence="13" id="KW-1185">Reference proteome</keyword>
<dbReference type="InterPro" id="IPR011009">
    <property type="entry name" value="Kinase-like_dom_sf"/>
</dbReference>
<dbReference type="GO" id="GO:0005829">
    <property type="term" value="C:cytosol"/>
    <property type="evidence" value="ECO:0007669"/>
    <property type="project" value="TreeGrafter"/>
</dbReference>
<dbReference type="EC" id="2.7.11.1" evidence="1"/>
<dbReference type="STRING" id="284592.Q6BMP3"/>
<feature type="compositionally biased region" description="Low complexity" evidence="10">
    <location>
        <begin position="358"/>
        <end position="382"/>
    </location>
</feature>
<reference evidence="12 13" key="1">
    <citation type="journal article" date="2004" name="Nature">
        <title>Genome evolution in yeasts.</title>
        <authorList>
            <consortium name="Genolevures"/>
            <person name="Dujon B."/>
            <person name="Sherman D."/>
            <person name="Fischer G."/>
            <person name="Durrens P."/>
            <person name="Casaregola S."/>
            <person name="Lafontaine I."/>
            <person name="de Montigny J."/>
            <person name="Marck C."/>
            <person name="Neuveglise C."/>
            <person name="Talla E."/>
            <person name="Goffard N."/>
            <person name="Frangeul L."/>
            <person name="Aigle M."/>
            <person name="Anthouard V."/>
            <person name="Babour A."/>
            <person name="Barbe V."/>
            <person name="Barnay S."/>
            <person name="Blanchin S."/>
            <person name="Beckerich J.M."/>
            <person name="Beyne E."/>
            <person name="Bleykasten C."/>
            <person name="Boisrame A."/>
            <person name="Boyer J."/>
            <person name="Cattolico L."/>
            <person name="Confanioleri F."/>
            <person name="de Daruvar A."/>
            <person name="Despons L."/>
            <person name="Fabre E."/>
            <person name="Fairhead C."/>
            <person name="Ferry-Dumazet H."/>
            <person name="Groppi A."/>
            <person name="Hantraye F."/>
            <person name="Hennequin C."/>
            <person name="Jauniaux N."/>
            <person name="Joyet P."/>
            <person name="Kachouri R."/>
            <person name="Kerrest A."/>
            <person name="Koszul R."/>
            <person name="Lemaire M."/>
            <person name="Lesur I."/>
            <person name="Ma L."/>
            <person name="Muller H."/>
            <person name="Nicaud J.M."/>
            <person name="Nikolski M."/>
            <person name="Oztas S."/>
            <person name="Ozier-Kalogeropoulos O."/>
            <person name="Pellenz S."/>
            <person name="Potier S."/>
            <person name="Richard G.F."/>
            <person name="Straub M.L."/>
            <person name="Suleau A."/>
            <person name="Swennene D."/>
            <person name="Tekaia F."/>
            <person name="Wesolowski-Louvel M."/>
            <person name="Westhof E."/>
            <person name="Wirth B."/>
            <person name="Zeniou-Meyer M."/>
            <person name="Zivanovic I."/>
            <person name="Bolotin-Fukuhara M."/>
            <person name="Thierry A."/>
            <person name="Bouchier C."/>
            <person name="Caudron B."/>
            <person name="Scarpelli C."/>
            <person name="Gaillardin C."/>
            <person name="Weissenbach J."/>
            <person name="Wincker P."/>
            <person name="Souciet J.L."/>
        </authorList>
    </citation>
    <scope>NUCLEOTIDE SEQUENCE [LARGE SCALE GENOMIC DNA]</scope>
    <source>
        <strain evidence="13">ATCC 36239 / CBS 767 / BCRC 21394 / JCM 1990 / NBRC 0083 / IGC 2968</strain>
    </source>
</reference>
<comment type="catalytic activity">
    <reaction evidence="7">
        <text>L-threonyl-[protein] + ATP = O-phospho-L-threonyl-[protein] + ADP + H(+)</text>
        <dbReference type="Rhea" id="RHEA:46608"/>
        <dbReference type="Rhea" id="RHEA-COMP:11060"/>
        <dbReference type="Rhea" id="RHEA-COMP:11605"/>
        <dbReference type="ChEBI" id="CHEBI:15378"/>
        <dbReference type="ChEBI" id="CHEBI:30013"/>
        <dbReference type="ChEBI" id="CHEBI:30616"/>
        <dbReference type="ChEBI" id="CHEBI:61977"/>
        <dbReference type="ChEBI" id="CHEBI:456216"/>
        <dbReference type="EC" id="2.7.11.1"/>
    </reaction>
</comment>
<dbReference type="RefSeq" id="XP_460528.2">
    <property type="nucleotide sequence ID" value="XM_460528.1"/>
</dbReference>
<dbReference type="FunFam" id="1.10.510.10:FF:000919">
    <property type="entry name" value="NPR1p Protein kinase"/>
    <property type="match status" value="1"/>
</dbReference>
<dbReference type="PANTHER" id="PTHR24343">
    <property type="entry name" value="SERINE/THREONINE KINASE"/>
    <property type="match status" value="1"/>
</dbReference>
<dbReference type="Gene3D" id="3.30.200.20">
    <property type="entry name" value="Phosphorylase Kinase, domain 1"/>
    <property type="match status" value="1"/>
</dbReference>
<dbReference type="Proteomes" id="UP000000599">
    <property type="component" value="Chromosome F"/>
</dbReference>
<dbReference type="PANTHER" id="PTHR24343:SF113">
    <property type="entry name" value="NITROGEN PERMEASE REACTIVATOR PROTEIN-RELATED"/>
    <property type="match status" value="1"/>
</dbReference>
<feature type="region of interest" description="Disordered" evidence="10">
    <location>
        <begin position="123"/>
        <end position="168"/>
    </location>
</feature>
<feature type="compositionally biased region" description="Polar residues" evidence="10">
    <location>
        <begin position="159"/>
        <end position="168"/>
    </location>
</feature>
<dbReference type="HOGENOM" id="CLU_000288_82_4_1"/>
<proteinExistence type="predicted"/>
<dbReference type="SUPFAM" id="SSF56112">
    <property type="entry name" value="Protein kinase-like (PK-like)"/>
    <property type="match status" value="1"/>
</dbReference>
<feature type="region of interest" description="Disordered" evidence="10">
    <location>
        <begin position="356"/>
        <end position="437"/>
    </location>
</feature>
<feature type="region of interest" description="Disordered" evidence="10">
    <location>
        <begin position="24"/>
        <end position="74"/>
    </location>
</feature>
<evidence type="ECO:0000259" key="11">
    <source>
        <dbReference type="PROSITE" id="PS50011"/>
    </source>
</evidence>
<keyword evidence="6 9" id="KW-0067">ATP-binding</keyword>
<dbReference type="GO" id="GO:0004674">
    <property type="term" value="F:protein serine/threonine kinase activity"/>
    <property type="evidence" value="ECO:0007669"/>
    <property type="project" value="UniProtKB-KW"/>
</dbReference>
<dbReference type="Pfam" id="PF00069">
    <property type="entry name" value="Pkinase"/>
    <property type="match status" value="1"/>
</dbReference>
<evidence type="ECO:0000256" key="5">
    <source>
        <dbReference type="ARBA" id="ARBA00022777"/>
    </source>
</evidence>
<keyword evidence="4 9" id="KW-0547">Nucleotide-binding</keyword>
<keyword evidence="3" id="KW-0808">Transferase</keyword>
<dbReference type="InterPro" id="IPR017441">
    <property type="entry name" value="Protein_kinase_ATP_BS"/>
</dbReference>
<dbReference type="PROSITE" id="PS00108">
    <property type="entry name" value="PROTEIN_KINASE_ST"/>
    <property type="match status" value="1"/>
</dbReference>
<evidence type="ECO:0000256" key="1">
    <source>
        <dbReference type="ARBA" id="ARBA00012513"/>
    </source>
</evidence>
<evidence type="ECO:0000256" key="2">
    <source>
        <dbReference type="ARBA" id="ARBA00022527"/>
    </source>
</evidence>
<dbReference type="GO" id="GO:0030447">
    <property type="term" value="P:filamentous growth"/>
    <property type="evidence" value="ECO:0007669"/>
    <property type="project" value="UniProtKB-ARBA"/>
</dbReference>
<dbReference type="InterPro" id="IPR008271">
    <property type="entry name" value="Ser/Thr_kinase_AS"/>
</dbReference>
<feature type="compositionally biased region" description="Polar residues" evidence="10">
    <location>
        <begin position="232"/>
        <end position="246"/>
    </location>
</feature>
<evidence type="ECO:0000256" key="3">
    <source>
        <dbReference type="ARBA" id="ARBA00022679"/>
    </source>
</evidence>
<evidence type="ECO:0000256" key="8">
    <source>
        <dbReference type="ARBA" id="ARBA00048679"/>
    </source>
</evidence>
<evidence type="ECO:0000256" key="7">
    <source>
        <dbReference type="ARBA" id="ARBA00047899"/>
    </source>
</evidence>
<feature type="compositionally biased region" description="Polar residues" evidence="10">
    <location>
        <begin position="24"/>
        <end position="56"/>
    </location>
</feature>
<dbReference type="FunCoup" id="Q6BMP3">
    <property type="interactions" value="275"/>
</dbReference>
<feature type="compositionally biased region" description="Polar residues" evidence="10">
    <location>
        <begin position="383"/>
        <end position="408"/>
    </location>
</feature>
<evidence type="ECO:0000313" key="13">
    <source>
        <dbReference type="Proteomes" id="UP000000599"/>
    </source>
</evidence>
<feature type="compositionally biased region" description="Low complexity" evidence="10">
    <location>
        <begin position="409"/>
        <end position="418"/>
    </location>
</feature>
<feature type="domain" description="Protein kinase" evidence="11">
    <location>
        <begin position="468"/>
        <end position="788"/>
    </location>
</feature>
<protein>
    <recommendedName>
        <fullName evidence="1">non-specific serine/threonine protein kinase</fullName>
        <ecNumber evidence="1">2.7.11.1</ecNumber>
    </recommendedName>
</protein>